<proteinExistence type="predicted"/>
<keyword evidence="3" id="KW-1185">Reference proteome</keyword>
<organism evidence="2 3">
    <name type="scientific">Sphenostylis stenocarpa</name>
    <dbReference type="NCBI Taxonomy" id="92480"/>
    <lineage>
        <taxon>Eukaryota</taxon>
        <taxon>Viridiplantae</taxon>
        <taxon>Streptophyta</taxon>
        <taxon>Embryophyta</taxon>
        <taxon>Tracheophyta</taxon>
        <taxon>Spermatophyta</taxon>
        <taxon>Magnoliopsida</taxon>
        <taxon>eudicotyledons</taxon>
        <taxon>Gunneridae</taxon>
        <taxon>Pentapetalae</taxon>
        <taxon>rosids</taxon>
        <taxon>fabids</taxon>
        <taxon>Fabales</taxon>
        <taxon>Fabaceae</taxon>
        <taxon>Papilionoideae</taxon>
        <taxon>50 kb inversion clade</taxon>
        <taxon>NPAAA clade</taxon>
        <taxon>indigoferoid/millettioid clade</taxon>
        <taxon>Phaseoleae</taxon>
        <taxon>Sphenostylis</taxon>
    </lineage>
</organism>
<feature type="non-terminal residue" evidence="2">
    <location>
        <position position="73"/>
    </location>
</feature>
<evidence type="ECO:0000313" key="3">
    <source>
        <dbReference type="Proteomes" id="UP001189624"/>
    </source>
</evidence>
<reference evidence="2" key="1">
    <citation type="submission" date="2023-10" db="EMBL/GenBank/DDBJ databases">
        <authorList>
            <person name="Domelevo Entfellner J.-B."/>
        </authorList>
    </citation>
    <scope>NUCLEOTIDE SEQUENCE</scope>
</reference>
<feature type="region of interest" description="Disordered" evidence="1">
    <location>
        <begin position="1"/>
        <end position="21"/>
    </location>
</feature>
<dbReference type="EMBL" id="OY731404">
    <property type="protein sequence ID" value="CAJ1968873.1"/>
    <property type="molecule type" value="Genomic_DNA"/>
</dbReference>
<accession>A0AA86SPB2</accession>
<dbReference type="Gramene" id="rna-AYBTSS11_LOCUS21951">
    <property type="protein sequence ID" value="CAJ1968873.1"/>
    <property type="gene ID" value="gene-AYBTSS11_LOCUS21951"/>
</dbReference>
<dbReference type="AlphaFoldDB" id="A0AA86SPB2"/>
<protein>
    <submittedName>
        <fullName evidence="2">Uncharacterized protein</fullName>
    </submittedName>
</protein>
<evidence type="ECO:0000313" key="2">
    <source>
        <dbReference type="EMBL" id="CAJ1968873.1"/>
    </source>
</evidence>
<dbReference type="Proteomes" id="UP001189624">
    <property type="component" value="Chromosome 7"/>
</dbReference>
<gene>
    <name evidence="2" type="ORF">AYBTSS11_LOCUS21951</name>
</gene>
<sequence>MYECSGSGEGGEGGEDSDQFHGVDYIESDDQWKTQAVVGSGTVVSQCWVFSKLEEDFVILQLKHIWAFLYATK</sequence>
<evidence type="ECO:0000256" key="1">
    <source>
        <dbReference type="SAM" id="MobiDB-lite"/>
    </source>
</evidence>
<name>A0AA86SPB2_9FABA</name>